<dbReference type="SUPFAM" id="SSF103473">
    <property type="entry name" value="MFS general substrate transporter"/>
    <property type="match status" value="1"/>
</dbReference>
<feature type="transmembrane region" description="Helical" evidence="6">
    <location>
        <begin position="34"/>
        <end position="52"/>
    </location>
</feature>
<keyword evidence="5 6" id="KW-0472">Membrane</keyword>
<keyword evidence="2" id="KW-1003">Cell membrane</keyword>
<organism evidence="7 8">
    <name type="scientific">Bifidobacterium pseudocatenulatum</name>
    <dbReference type="NCBI Taxonomy" id="28026"/>
    <lineage>
        <taxon>Bacteria</taxon>
        <taxon>Bacillati</taxon>
        <taxon>Actinomycetota</taxon>
        <taxon>Actinomycetes</taxon>
        <taxon>Bifidobacteriales</taxon>
        <taxon>Bifidobacteriaceae</taxon>
        <taxon>Bifidobacterium</taxon>
    </lineage>
</organism>
<feature type="transmembrane region" description="Helical" evidence="6">
    <location>
        <begin position="106"/>
        <end position="139"/>
    </location>
</feature>
<proteinExistence type="predicted"/>
<feature type="transmembrane region" description="Helical" evidence="6">
    <location>
        <begin position="191"/>
        <end position="215"/>
    </location>
</feature>
<evidence type="ECO:0000256" key="1">
    <source>
        <dbReference type="ARBA" id="ARBA00004651"/>
    </source>
</evidence>
<dbReference type="PANTHER" id="PTHR23513">
    <property type="entry name" value="INTEGRAL MEMBRANE EFFLUX PROTEIN-RELATED"/>
    <property type="match status" value="1"/>
</dbReference>
<evidence type="ECO:0000256" key="2">
    <source>
        <dbReference type="ARBA" id="ARBA00022475"/>
    </source>
</evidence>
<dbReference type="Proteomes" id="UP000284163">
    <property type="component" value="Unassembled WGS sequence"/>
</dbReference>
<dbReference type="Gene3D" id="1.20.1250.20">
    <property type="entry name" value="MFS general substrate transporter like domains"/>
    <property type="match status" value="1"/>
</dbReference>
<feature type="transmembrane region" description="Helical" evidence="6">
    <location>
        <begin position="352"/>
        <end position="377"/>
    </location>
</feature>
<sequence length="448" mass="48231">MSIYLYLYLFYIPSVGIERNSHEKLVSKDTPIQLALRNFILLVLGQGISLFGNTMLRFAMSMWVLDETASSTTFATVLAISVIPTILISPFGGVMADRVSKRAMMVALDIISGIVTLLATVFFALSGFNILAIAIMQVVLAVLDAMETPVVQSALPQIIGRESSTDLRRGAAIINQVQQLSQLLPSFLGGVMYGLVGIRPMMLITAACLLSAAMVECFIRLAKPLSNQDDAGICLLDVIIGDMHSATAFLLRKEPTVARLAGVCTWINLILTGFSSVSFPYIIRTTLGYDAATYGLCDGIIGIAGIAGTFIAGCFANRLKSRNAPSLLFVESLMLLPPAIAFLLPCSTQTKLIMLVLCTAAVIIAVDFLNLILVPSIQMRTPTALTGKVMAIISSLTICAQPLGQMLYGWLHAHCTVWLILLISALASLPLAWLARPLFAHLDDTISK</sequence>
<evidence type="ECO:0000256" key="5">
    <source>
        <dbReference type="ARBA" id="ARBA00023136"/>
    </source>
</evidence>
<keyword evidence="4 6" id="KW-1133">Transmembrane helix</keyword>
<dbReference type="CDD" id="cd06173">
    <property type="entry name" value="MFS_MefA_like"/>
    <property type="match status" value="1"/>
</dbReference>
<evidence type="ECO:0000313" key="7">
    <source>
        <dbReference type="EMBL" id="RGY77881.1"/>
    </source>
</evidence>
<name>A0A413KE66_BIFPS</name>
<evidence type="ECO:0000256" key="6">
    <source>
        <dbReference type="SAM" id="Phobius"/>
    </source>
</evidence>
<feature type="transmembrane region" description="Helical" evidence="6">
    <location>
        <begin position="389"/>
        <end position="411"/>
    </location>
</feature>
<dbReference type="InterPro" id="IPR011701">
    <property type="entry name" value="MFS"/>
</dbReference>
<dbReference type="AlphaFoldDB" id="A0A413KE66"/>
<evidence type="ECO:0000313" key="8">
    <source>
        <dbReference type="Proteomes" id="UP000284163"/>
    </source>
</evidence>
<comment type="caution">
    <text evidence="7">The sequence shown here is derived from an EMBL/GenBank/DDBJ whole genome shotgun (WGS) entry which is preliminary data.</text>
</comment>
<evidence type="ECO:0000256" key="4">
    <source>
        <dbReference type="ARBA" id="ARBA00022989"/>
    </source>
</evidence>
<comment type="subcellular location">
    <subcellularLocation>
        <location evidence="1">Cell membrane</location>
        <topology evidence="1">Multi-pass membrane protein</topology>
    </subcellularLocation>
</comment>
<accession>A0A413KE66</accession>
<feature type="transmembrane region" description="Helical" evidence="6">
    <location>
        <begin position="291"/>
        <end position="315"/>
    </location>
</feature>
<evidence type="ECO:0000256" key="3">
    <source>
        <dbReference type="ARBA" id="ARBA00022692"/>
    </source>
</evidence>
<feature type="transmembrane region" description="Helical" evidence="6">
    <location>
        <begin position="417"/>
        <end position="439"/>
    </location>
</feature>
<dbReference type="EMBL" id="QSDK01000001">
    <property type="protein sequence ID" value="RGY77881.1"/>
    <property type="molecule type" value="Genomic_DNA"/>
</dbReference>
<keyword evidence="3 6" id="KW-0812">Transmembrane</keyword>
<reference evidence="7 8" key="1">
    <citation type="submission" date="2018-08" db="EMBL/GenBank/DDBJ databases">
        <title>A genome reference for cultivated species of the human gut microbiota.</title>
        <authorList>
            <person name="Zou Y."/>
            <person name="Xue W."/>
            <person name="Luo G."/>
        </authorList>
    </citation>
    <scope>NUCLEOTIDE SEQUENCE [LARGE SCALE GENOMIC DNA]</scope>
    <source>
        <strain evidence="7 8">CF01-1</strain>
    </source>
</reference>
<feature type="transmembrane region" description="Helical" evidence="6">
    <location>
        <begin position="260"/>
        <end position="279"/>
    </location>
</feature>
<dbReference type="PANTHER" id="PTHR23513:SF11">
    <property type="entry name" value="STAPHYLOFERRIN A TRANSPORTER"/>
    <property type="match status" value="1"/>
</dbReference>
<gene>
    <name evidence="7" type="ORF">DXA22_00265</name>
</gene>
<protein>
    <submittedName>
        <fullName evidence="7">MFS transporter</fullName>
    </submittedName>
</protein>
<dbReference type="InterPro" id="IPR036259">
    <property type="entry name" value="MFS_trans_sf"/>
</dbReference>
<dbReference type="GO" id="GO:0022857">
    <property type="term" value="F:transmembrane transporter activity"/>
    <property type="evidence" value="ECO:0007669"/>
    <property type="project" value="InterPro"/>
</dbReference>
<dbReference type="GO" id="GO:0005886">
    <property type="term" value="C:plasma membrane"/>
    <property type="evidence" value="ECO:0007669"/>
    <property type="project" value="UniProtKB-SubCell"/>
</dbReference>
<dbReference type="Pfam" id="PF07690">
    <property type="entry name" value="MFS_1"/>
    <property type="match status" value="1"/>
</dbReference>
<feature type="transmembrane region" description="Helical" evidence="6">
    <location>
        <begin position="72"/>
        <end position="94"/>
    </location>
</feature>